<feature type="compositionally biased region" description="Polar residues" evidence="1">
    <location>
        <begin position="1"/>
        <end position="10"/>
    </location>
</feature>
<dbReference type="EMBL" id="SPHZ02000005">
    <property type="protein sequence ID" value="KAF0919558.1"/>
    <property type="molecule type" value="Genomic_DNA"/>
</dbReference>
<feature type="region of interest" description="Disordered" evidence="1">
    <location>
        <begin position="1"/>
        <end position="62"/>
    </location>
</feature>
<comment type="caution">
    <text evidence="2">The sequence shown here is derived from an EMBL/GenBank/DDBJ whole genome shotgun (WGS) entry which is preliminary data.</text>
</comment>
<feature type="compositionally biased region" description="Basic and acidic residues" evidence="1">
    <location>
        <begin position="14"/>
        <end position="48"/>
    </location>
</feature>
<accession>A0A6G1E445</accession>
<proteinExistence type="predicted"/>
<protein>
    <submittedName>
        <fullName evidence="2">Uncharacterized protein</fullName>
    </submittedName>
</protein>
<dbReference type="AlphaFoldDB" id="A0A6G1E445"/>
<gene>
    <name evidence="2" type="ORF">E2562_029784</name>
</gene>
<evidence type="ECO:0000256" key="1">
    <source>
        <dbReference type="SAM" id="MobiDB-lite"/>
    </source>
</evidence>
<dbReference type="Proteomes" id="UP000479710">
    <property type="component" value="Unassembled WGS sequence"/>
</dbReference>
<keyword evidence="3" id="KW-1185">Reference proteome</keyword>
<sequence>MSSAVLSALSSPDRGTKRVGDQASEERATRKGALAKERAHPHAREESRTLAPNRTHRHRPNGVTDAVVNLPRHHRLPRANAVVAVSLVVLARQQVCIQIRSRRPLAWAFLLRLPLSSPGVAFSSFGSYSCSTLDQKSSSGKYTPSICSI</sequence>
<evidence type="ECO:0000313" key="2">
    <source>
        <dbReference type="EMBL" id="KAF0919558.1"/>
    </source>
</evidence>
<reference evidence="2 3" key="1">
    <citation type="submission" date="2019-11" db="EMBL/GenBank/DDBJ databases">
        <title>Whole genome sequence of Oryza granulata.</title>
        <authorList>
            <person name="Li W."/>
        </authorList>
    </citation>
    <scope>NUCLEOTIDE SEQUENCE [LARGE SCALE GENOMIC DNA]</scope>
    <source>
        <strain evidence="3">cv. Menghai</strain>
        <tissue evidence="2">Leaf</tissue>
    </source>
</reference>
<organism evidence="2 3">
    <name type="scientific">Oryza meyeriana var. granulata</name>
    <dbReference type="NCBI Taxonomy" id="110450"/>
    <lineage>
        <taxon>Eukaryota</taxon>
        <taxon>Viridiplantae</taxon>
        <taxon>Streptophyta</taxon>
        <taxon>Embryophyta</taxon>
        <taxon>Tracheophyta</taxon>
        <taxon>Spermatophyta</taxon>
        <taxon>Magnoliopsida</taxon>
        <taxon>Liliopsida</taxon>
        <taxon>Poales</taxon>
        <taxon>Poaceae</taxon>
        <taxon>BOP clade</taxon>
        <taxon>Oryzoideae</taxon>
        <taxon>Oryzeae</taxon>
        <taxon>Oryzinae</taxon>
        <taxon>Oryza</taxon>
        <taxon>Oryza meyeriana</taxon>
    </lineage>
</organism>
<evidence type="ECO:0000313" key="3">
    <source>
        <dbReference type="Proteomes" id="UP000479710"/>
    </source>
</evidence>
<name>A0A6G1E445_9ORYZ</name>